<evidence type="ECO:0000259" key="9">
    <source>
        <dbReference type="PROSITE" id="PS50110"/>
    </source>
</evidence>
<dbReference type="eggNOG" id="KOG0519">
    <property type="taxonomic scope" value="Eukaryota"/>
</dbReference>
<comment type="catalytic activity">
    <reaction evidence="1">
        <text>ATP + protein L-histidine = ADP + protein N-phospho-L-histidine.</text>
        <dbReference type="EC" id="2.7.13.3"/>
    </reaction>
</comment>
<dbReference type="Gene3D" id="3.30.565.10">
    <property type="entry name" value="Histidine kinase-like ATPase, C-terminal domain"/>
    <property type="match status" value="1"/>
</dbReference>
<dbReference type="InterPro" id="IPR036890">
    <property type="entry name" value="HATPase_C_sf"/>
</dbReference>
<dbReference type="OrthoDB" id="60033at2759"/>
<keyword evidence="12" id="KW-1185">Reference proteome</keyword>
<dbReference type="CDD" id="cd00082">
    <property type="entry name" value="HisKA"/>
    <property type="match status" value="1"/>
</dbReference>
<dbReference type="EMBL" id="KB456268">
    <property type="protein sequence ID" value="EMF09944.1"/>
    <property type="molecule type" value="Genomic_DNA"/>
</dbReference>
<feature type="domain" description="Response regulatory" evidence="9">
    <location>
        <begin position="891"/>
        <end position="1025"/>
    </location>
</feature>
<dbReference type="PANTHER" id="PTHR43047:SF72">
    <property type="entry name" value="OSMOSENSING HISTIDINE PROTEIN KINASE SLN1"/>
    <property type="match status" value="1"/>
</dbReference>
<protein>
    <recommendedName>
        <fullName evidence="2">histidine kinase</fullName>
        <ecNumber evidence="2">2.7.13.3</ecNumber>
    </recommendedName>
</protein>
<dbReference type="InterPro" id="IPR000700">
    <property type="entry name" value="PAS-assoc_C"/>
</dbReference>
<dbReference type="InterPro" id="IPR001789">
    <property type="entry name" value="Sig_transdc_resp-reg_receiver"/>
</dbReference>
<feature type="modified residue" description="4-aspartylphosphate" evidence="6">
    <location>
        <position position="954"/>
    </location>
</feature>
<evidence type="ECO:0000256" key="6">
    <source>
        <dbReference type="PROSITE-ProRule" id="PRU00169"/>
    </source>
</evidence>
<evidence type="ECO:0000256" key="4">
    <source>
        <dbReference type="ARBA" id="ARBA00022679"/>
    </source>
</evidence>
<dbReference type="Gene3D" id="3.30.450.20">
    <property type="entry name" value="PAS domain"/>
    <property type="match status" value="2"/>
</dbReference>
<dbReference type="SMART" id="SM00388">
    <property type="entry name" value="HisKA"/>
    <property type="match status" value="1"/>
</dbReference>
<dbReference type="OMA" id="CPWPDFW"/>
<dbReference type="PROSITE" id="PS50110">
    <property type="entry name" value="RESPONSE_REGULATORY"/>
    <property type="match status" value="1"/>
</dbReference>
<dbReference type="Gene3D" id="3.40.50.2300">
    <property type="match status" value="1"/>
</dbReference>
<dbReference type="InterPro" id="IPR000014">
    <property type="entry name" value="PAS"/>
</dbReference>
<dbReference type="CDD" id="cd17546">
    <property type="entry name" value="REC_hyHK_CKI1_RcsC-like"/>
    <property type="match status" value="1"/>
</dbReference>
<feature type="domain" description="Histidine kinase" evidence="8">
    <location>
        <begin position="564"/>
        <end position="836"/>
    </location>
</feature>
<feature type="region of interest" description="Disordered" evidence="7">
    <location>
        <begin position="1"/>
        <end position="30"/>
    </location>
</feature>
<keyword evidence="4" id="KW-0808">Transferase</keyword>
<feature type="domain" description="PAC" evidence="10">
    <location>
        <begin position="487"/>
        <end position="546"/>
    </location>
</feature>
<dbReference type="Pfam" id="PF00072">
    <property type="entry name" value="Response_reg"/>
    <property type="match status" value="1"/>
</dbReference>
<dbReference type="GO" id="GO:0009927">
    <property type="term" value="F:histidine phosphotransfer kinase activity"/>
    <property type="evidence" value="ECO:0007669"/>
    <property type="project" value="TreeGrafter"/>
</dbReference>
<gene>
    <name evidence="11" type="ORF">SEPMUDRAFT_151034</name>
</gene>
<dbReference type="InterPro" id="IPR035965">
    <property type="entry name" value="PAS-like_dom_sf"/>
</dbReference>
<keyword evidence="5" id="KW-0418">Kinase</keyword>
<dbReference type="PROSITE" id="PS50113">
    <property type="entry name" value="PAC"/>
    <property type="match status" value="1"/>
</dbReference>
<name>M3CZ60_SPHMS</name>
<dbReference type="Proteomes" id="UP000016931">
    <property type="component" value="Unassembled WGS sequence"/>
</dbReference>
<accession>M3CZ60</accession>
<dbReference type="InterPro" id="IPR005467">
    <property type="entry name" value="His_kinase_dom"/>
</dbReference>
<reference evidence="11 12" key="1">
    <citation type="journal article" date="2012" name="PLoS Pathog.">
        <title>Diverse lifestyles and strategies of plant pathogenesis encoded in the genomes of eighteen Dothideomycetes fungi.</title>
        <authorList>
            <person name="Ohm R.A."/>
            <person name="Feau N."/>
            <person name="Henrissat B."/>
            <person name="Schoch C.L."/>
            <person name="Horwitz B.A."/>
            <person name="Barry K.W."/>
            <person name="Condon B.J."/>
            <person name="Copeland A.C."/>
            <person name="Dhillon B."/>
            <person name="Glaser F."/>
            <person name="Hesse C.N."/>
            <person name="Kosti I."/>
            <person name="LaButti K."/>
            <person name="Lindquist E.A."/>
            <person name="Lucas S."/>
            <person name="Salamov A.A."/>
            <person name="Bradshaw R.E."/>
            <person name="Ciuffetti L."/>
            <person name="Hamelin R.C."/>
            <person name="Kema G.H.J."/>
            <person name="Lawrence C."/>
            <person name="Scott J.A."/>
            <person name="Spatafora J.W."/>
            <person name="Turgeon B.G."/>
            <person name="de Wit P.J.G.M."/>
            <person name="Zhong S."/>
            <person name="Goodwin S.B."/>
            <person name="Grigoriev I.V."/>
        </authorList>
    </citation>
    <scope>NUCLEOTIDE SEQUENCE [LARGE SCALE GENOMIC DNA]</scope>
    <source>
        <strain evidence="11 12">SO2202</strain>
    </source>
</reference>
<dbReference type="SUPFAM" id="SSF55785">
    <property type="entry name" value="PYP-like sensor domain (PAS domain)"/>
    <property type="match status" value="1"/>
</dbReference>
<dbReference type="Pfam" id="PF00512">
    <property type="entry name" value="HisKA"/>
    <property type="match status" value="1"/>
</dbReference>
<dbReference type="InterPro" id="IPR011006">
    <property type="entry name" value="CheY-like_superfamily"/>
</dbReference>
<dbReference type="InterPro" id="IPR003661">
    <property type="entry name" value="HisK_dim/P_dom"/>
</dbReference>
<evidence type="ECO:0000259" key="10">
    <source>
        <dbReference type="PROSITE" id="PS50113"/>
    </source>
</evidence>
<dbReference type="PROSITE" id="PS50109">
    <property type="entry name" value="HIS_KIN"/>
    <property type="match status" value="1"/>
</dbReference>
<dbReference type="GeneID" id="27903691"/>
<dbReference type="SUPFAM" id="SSF47384">
    <property type="entry name" value="Homodimeric domain of signal transducing histidine kinase"/>
    <property type="match status" value="1"/>
</dbReference>
<evidence type="ECO:0000256" key="1">
    <source>
        <dbReference type="ARBA" id="ARBA00000085"/>
    </source>
</evidence>
<dbReference type="Pfam" id="PF02518">
    <property type="entry name" value="HATPase_c"/>
    <property type="match status" value="1"/>
</dbReference>
<dbReference type="SMART" id="SM00387">
    <property type="entry name" value="HATPase_c"/>
    <property type="match status" value="1"/>
</dbReference>
<proteinExistence type="predicted"/>
<evidence type="ECO:0000256" key="3">
    <source>
        <dbReference type="ARBA" id="ARBA00022553"/>
    </source>
</evidence>
<dbReference type="PRINTS" id="PR00344">
    <property type="entry name" value="BCTRLSENSOR"/>
</dbReference>
<dbReference type="SUPFAM" id="SSF55874">
    <property type="entry name" value="ATPase domain of HSP90 chaperone/DNA topoisomerase II/histidine kinase"/>
    <property type="match status" value="1"/>
</dbReference>
<evidence type="ECO:0000259" key="8">
    <source>
        <dbReference type="PROSITE" id="PS50109"/>
    </source>
</evidence>
<feature type="compositionally biased region" description="Basic and acidic residues" evidence="7">
    <location>
        <begin position="1"/>
        <end position="10"/>
    </location>
</feature>
<evidence type="ECO:0000256" key="5">
    <source>
        <dbReference type="ARBA" id="ARBA00022777"/>
    </source>
</evidence>
<dbReference type="CDD" id="cd00130">
    <property type="entry name" value="PAS"/>
    <property type="match status" value="1"/>
</dbReference>
<dbReference type="SMART" id="SM00448">
    <property type="entry name" value="REC"/>
    <property type="match status" value="1"/>
</dbReference>
<evidence type="ECO:0000256" key="2">
    <source>
        <dbReference type="ARBA" id="ARBA00012438"/>
    </source>
</evidence>
<organism evidence="11 12">
    <name type="scientific">Sphaerulina musiva (strain SO2202)</name>
    <name type="common">Poplar stem canker fungus</name>
    <name type="synonym">Septoria musiva</name>
    <dbReference type="NCBI Taxonomy" id="692275"/>
    <lineage>
        <taxon>Eukaryota</taxon>
        <taxon>Fungi</taxon>
        <taxon>Dikarya</taxon>
        <taxon>Ascomycota</taxon>
        <taxon>Pezizomycotina</taxon>
        <taxon>Dothideomycetes</taxon>
        <taxon>Dothideomycetidae</taxon>
        <taxon>Mycosphaerellales</taxon>
        <taxon>Mycosphaerellaceae</taxon>
        <taxon>Sphaerulina</taxon>
    </lineage>
</organism>
<dbReference type="RefSeq" id="XP_016758065.1">
    <property type="nucleotide sequence ID" value="XM_016906554.1"/>
</dbReference>
<dbReference type="InterPro" id="IPR003594">
    <property type="entry name" value="HATPase_dom"/>
</dbReference>
<dbReference type="AlphaFoldDB" id="M3CZ60"/>
<sequence>MIMKLQHDTEEPSEQEAEQESEQYRHRHQHHRHHHHEYQYRFQDQFQDQFQHQYPFLTGGSWTDSLPHTDHCNLFRNTDYAKTSLGPISDWDPALRCYVSMLFADSRPACVYWGVEDRIAIYNQEFSLLLGAMHPAFMGMSFYEGFPEIADAVRPVFEASVNTRHSMQLPHSSLFVSRNGFLEETFWINQFIPIPGPNGEIQGTYNTCVESTQHILHERQRLVMDQIAALTLHSVSETLAKIMEALRGNPNDVCMALLYTYDDADCLTDHDLHLCGSIGVPSGHQLAPETAQLRTSNAGLVPYFRQAKALGTPVVLRESDGSLSDVAALLNGVEWCGFNEPARNISIQELRSSAGDSLGFYVQGLNPRRPYDVDQRESVADLTRTMEATWMSSVSTEQAQLRERALELRATDSERRLKLMAKHAPIGLVQISMDQTIEWANDQFYDITGHDRTKPQMSEFYNAFPPEERVKVAASLKSLQYEGVEREVHELRLSRKWRPPGTDEEASAWMLTLGLPLHDEDGRVILTMGFLSDISHQKWSELVQTRSAAQAMQAKRQQEEFIDTTSHEMRNPLTAMTQLADGIAGCLKDDCARSVDDYRSIIEDNVEAAATILACAAHQKRVIDDVLILSRLESEMLSITPIPAKPSKVIADVVRMFSAECLVNDISISIIGDSSNEHLTQQPMLVDTSRLAQILINLLSNATKFVVNQHVRKITVTYGASLAHPPIFDTAFPMNSIEDEGEDPSNDALPDLHNDEERLYLYFVVTDSGPGMTDEEMSRLFKRFSQATARTHIQYGGSGIGLYVCRQLAGKQGGRICVGSRLGVGTSFGFYIESRLVEGIASAVSNGPATSGRLGLSRDQGYSRSDEVTSTADVLLAKRASDMRQQMRGFDLFLVEDNLINQRVLAKQLRSAKCTVTIANHGQECLDLLQRSNCWRDSSLATNDRIQVEAIILDWEMPVMNGLDCCRKIRELEATGQLTRHIPVILTTANVRLEQREHAEQAGVDFVLPKPFTVNDLLDKVWTMLNHETSEKSAPP</sequence>
<evidence type="ECO:0000256" key="7">
    <source>
        <dbReference type="SAM" id="MobiDB-lite"/>
    </source>
</evidence>
<evidence type="ECO:0000313" key="12">
    <source>
        <dbReference type="Proteomes" id="UP000016931"/>
    </source>
</evidence>
<dbReference type="STRING" id="692275.M3CZ60"/>
<dbReference type="InterPro" id="IPR013656">
    <property type="entry name" value="PAS_4"/>
</dbReference>
<dbReference type="HOGENOM" id="CLU_000445_82_4_1"/>
<evidence type="ECO:0000313" key="11">
    <source>
        <dbReference type="EMBL" id="EMF09944.1"/>
    </source>
</evidence>
<dbReference type="GO" id="GO:0000155">
    <property type="term" value="F:phosphorelay sensor kinase activity"/>
    <property type="evidence" value="ECO:0007669"/>
    <property type="project" value="InterPro"/>
</dbReference>
<keyword evidence="3 6" id="KW-0597">Phosphoprotein</keyword>
<dbReference type="InterPro" id="IPR036097">
    <property type="entry name" value="HisK_dim/P_sf"/>
</dbReference>
<feature type="compositionally biased region" description="Acidic residues" evidence="7">
    <location>
        <begin position="11"/>
        <end position="21"/>
    </location>
</feature>
<dbReference type="InterPro" id="IPR004358">
    <property type="entry name" value="Sig_transdc_His_kin-like_C"/>
</dbReference>
<dbReference type="Pfam" id="PF08448">
    <property type="entry name" value="PAS_4"/>
    <property type="match status" value="1"/>
</dbReference>
<dbReference type="EC" id="2.7.13.3" evidence="2"/>
<dbReference type="Gene3D" id="1.10.287.130">
    <property type="match status" value="1"/>
</dbReference>
<dbReference type="GO" id="GO:0005886">
    <property type="term" value="C:plasma membrane"/>
    <property type="evidence" value="ECO:0007669"/>
    <property type="project" value="TreeGrafter"/>
</dbReference>
<dbReference type="PANTHER" id="PTHR43047">
    <property type="entry name" value="TWO-COMPONENT HISTIDINE PROTEIN KINASE"/>
    <property type="match status" value="1"/>
</dbReference>
<dbReference type="SUPFAM" id="SSF52172">
    <property type="entry name" value="CheY-like"/>
    <property type="match status" value="1"/>
</dbReference>
<dbReference type="SMART" id="SM00091">
    <property type="entry name" value="PAS"/>
    <property type="match status" value="1"/>
</dbReference>